<dbReference type="AlphaFoldDB" id="A0A8J6Q6U1"/>
<protein>
    <submittedName>
        <fullName evidence="2">Redoxin family protein</fullName>
    </submittedName>
</protein>
<dbReference type="PANTHER" id="PTHR42852:SF13">
    <property type="entry name" value="PROTEIN DIPZ"/>
    <property type="match status" value="1"/>
</dbReference>
<dbReference type="SUPFAM" id="SSF52833">
    <property type="entry name" value="Thioredoxin-like"/>
    <property type="match status" value="1"/>
</dbReference>
<dbReference type="RefSeq" id="WP_188229892.1">
    <property type="nucleotide sequence ID" value="NZ_JACVXB010000003.1"/>
</dbReference>
<dbReference type="InterPro" id="IPR036249">
    <property type="entry name" value="Thioredoxin-like_sf"/>
</dbReference>
<dbReference type="GO" id="GO:0016491">
    <property type="term" value="F:oxidoreductase activity"/>
    <property type="evidence" value="ECO:0007669"/>
    <property type="project" value="InterPro"/>
</dbReference>
<gene>
    <name evidence="2" type="ORF">ICJ83_08140</name>
</gene>
<dbReference type="CDD" id="cd02966">
    <property type="entry name" value="TlpA_like_family"/>
    <property type="match status" value="1"/>
</dbReference>
<organism evidence="2 3">
    <name type="scientific">Aestuariibaculum sediminum</name>
    <dbReference type="NCBI Taxonomy" id="2770637"/>
    <lineage>
        <taxon>Bacteria</taxon>
        <taxon>Pseudomonadati</taxon>
        <taxon>Bacteroidota</taxon>
        <taxon>Flavobacteriia</taxon>
        <taxon>Flavobacteriales</taxon>
        <taxon>Flavobacteriaceae</taxon>
    </lineage>
</organism>
<evidence type="ECO:0000313" key="2">
    <source>
        <dbReference type="EMBL" id="MBD0832098.1"/>
    </source>
</evidence>
<keyword evidence="3" id="KW-1185">Reference proteome</keyword>
<dbReference type="Gene3D" id="3.40.30.10">
    <property type="entry name" value="Glutaredoxin"/>
    <property type="match status" value="1"/>
</dbReference>
<feature type="domain" description="Thioredoxin" evidence="1">
    <location>
        <begin position="1"/>
        <end position="153"/>
    </location>
</feature>
<evidence type="ECO:0000313" key="3">
    <source>
        <dbReference type="Proteomes" id="UP000600588"/>
    </source>
</evidence>
<dbReference type="Pfam" id="PF08534">
    <property type="entry name" value="Redoxin"/>
    <property type="match status" value="1"/>
</dbReference>
<reference evidence="2 3" key="1">
    <citation type="submission" date="2020-09" db="EMBL/GenBank/DDBJ databases">
        <title>TT11 complete genome.</title>
        <authorList>
            <person name="Wu Z."/>
        </authorList>
    </citation>
    <scope>NUCLEOTIDE SEQUENCE [LARGE SCALE GENOMIC DNA]</scope>
    <source>
        <strain evidence="2 3">TT11</strain>
    </source>
</reference>
<dbReference type="PROSITE" id="PS51352">
    <property type="entry name" value="THIOREDOXIN_2"/>
    <property type="match status" value="1"/>
</dbReference>
<dbReference type="EMBL" id="JACVXB010000003">
    <property type="protein sequence ID" value="MBD0832098.1"/>
    <property type="molecule type" value="Genomic_DNA"/>
</dbReference>
<dbReference type="PANTHER" id="PTHR42852">
    <property type="entry name" value="THIOL:DISULFIDE INTERCHANGE PROTEIN DSBE"/>
    <property type="match status" value="1"/>
</dbReference>
<dbReference type="InterPro" id="IPR013766">
    <property type="entry name" value="Thioredoxin_domain"/>
</dbReference>
<sequence length="377" mass="44195">MNLIRLFVIFVWLIPVFMTGQIKISNFIKPSELARQDQNKLYFIDFWATWCGPCVHASKYLEALQWQYKDDFYVLSLSQEDSKIVTKFIENKPTKLAVAIDFDGEAFKKYNVKSLPYGILFNAKGENLWEGHPAEFKPVDIDAFLKLNKEQISVKSMFEENAYNMVLESDNLETLDKNIKIERLEKDWGEVLQTENKGDFVEIRGRIRDILAYAKGISRGQIQLESRFNESYRVKVNYNSRAYTNLFKNIVRGLKLNIKEENKVGDVFVFNTDAATFWDTNQIDWGNNNLQYLIGDAEIQADNVTFKNIKYQLSNLLETPILEEGKLADNVLHDWQIHYKYSTLMVDNFRDTYGVTVKKENKEYPIYVIYKKKKTPF</sequence>
<accession>A0A8J6Q6U1</accession>
<name>A0A8J6Q6U1_9FLAO</name>
<comment type="caution">
    <text evidence="2">The sequence shown here is derived from an EMBL/GenBank/DDBJ whole genome shotgun (WGS) entry which is preliminary data.</text>
</comment>
<dbReference type="InterPro" id="IPR013740">
    <property type="entry name" value="Redoxin"/>
</dbReference>
<proteinExistence type="predicted"/>
<evidence type="ECO:0000259" key="1">
    <source>
        <dbReference type="PROSITE" id="PS51352"/>
    </source>
</evidence>
<dbReference type="InterPro" id="IPR050553">
    <property type="entry name" value="Thioredoxin_ResA/DsbE_sf"/>
</dbReference>
<dbReference type="Proteomes" id="UP000600588">
    <property type="component" value="Unassembled WGS sequence"/>
</dbReference>